<dbReference type="OrthoDB" id="30826at2759"/>
<gene>
    <name evidence="2" type="ORF">PXEA_LOCUS37159</name>
</gene>
<dbReference type="Proteomes" id="UP000784294">
    <property type="component" value="Unassembled WGS sequence"/>
</dbReference>
<evidence type="ECO:0000313" key="3">
    <source>
        <dbReference type="Proteomes" id="UP000784294"/>
    </source>
</evidence>
<keyword evidence="3" id="KW-1185">Reference proteome</keyword>
<dbReference type="Gene3D" id="3.40.50.410">
    <property type="entry name" value="von Willebrand factor, type A domain"/>
    <property type="match status" value="1"/>
</dbReference>
<organism evidence="2 3">
    <name type="scientific">Protopolystoma xenopodis</name>
    <dbReference type="NCBI Taxonomy" id="117903"/>
    <lineage>
        <taxon>Eukaryota</taxon>
        <taxon>Metazoa</taxon>
        <taxon>Spiralia</taxon>
        <taxon>Lophotrochozoa</taxon>
        <taxon>Platyhelminthes</taxon>
        <taxon>Monogenea</taxon>
        <taxon>Polyopisthocotylea</taxon>
        <taxon>Polystomatidea</taxon>
        <taxon>Polystomatidae</taxon>
        <taxon>Protopolystoma</taxon>
    </lineage>
</organism>
<accession>A0A3S5CVS0</accession>
<dbReference type="AlphaFoldDB" id="A0A3S5CVS0"/>
<name>A0A3S5CVS0_9PLAT</name>
<protein>
    <recommendedName>
        <fullName evidence="1">Ku70/Ku80 N-terminal alpha/beta domain-containing protein</fullName>
    </recommendedName>
</protein>
<evidence type="ECO:0000313" key="2">
    <source>
        <dbReference type="EMBL" id="VEL43719.1"/>
    </source>
</evidence>
<evidence type="ECO:0000259" key="1">
    <source>
        <dbReference type="Pfam" id="PF03731"/>
    </source>
</evidence>
<reference evidence="2" key="1">
    <citation type="submission" date="2018-11" db="EMBL/GenBank/DDBJ databases">
        <authorList>
            <consortium name="Pathogen Informatics"/>
        </authorList>
    </citation>
    <scope>NUCLEOTIDE SEQUENCE</scope>
</reference>
<dbReference type="EMBL" id="CAAALY010284410">
    <property type="protein sequence ID" value="VEL43719.1"/>
    <property type="molecule type" value="Genomic_DNA"/>
</dbReference>
<feature type="domain" description="Ku70/Ku80 N-terminal alpha/beta" evidence="1">
    <location>
        <begin position="13"/>
        <end position="96"/>
    </location>
</feature>
<sequence length="181" mass="20069">MSTASCVVLDIGSHMQDQLALILCGTELTKNDLAEDGDFAHISLVRELGPVDWDILEYLQHTLESTKTTADGNTLFHNFKVLDAVIVAVAYLAKSCRDVVSALSKFELRAVAQRGWKISLEIGPSFKLPIVGFTQIKEALPPPMREYSVADLSHSIQFVNSYQYPDEPEKKIDISDTVRGE</sequence>
<dbReference type="InterPro" id="IPR016194">
    <property type="entry name" value="SPOC-like_C_dom_sf"/>
</dbReference>
<dbReference type="Gene3D" id="2.40.290.10">
    <property type="match status" value="1"/>
</dbReference>
<dbReference type="Pfam" id="PF03731">
    <property type="entry name" value="Ku_N"/>
    <property type="match status" value="1"/>
</dbReference>
<dbReference type="SUPFAM" id="SSF53300">
    <property type="entry name" value="vWA-like"/>
    <property type="match status" value="1"/>
</dbReference>
<comment type="caution">
    <text evidence="2">The sequence shown here is derived from an EMBL/GenBank/DDBJ whole genome shotgun (WGS) entry which is preliminary data.</text>
</comment>
<dbReference type="InterPro" id="IPR036465">
    <property type="entry name" value="vWFA_dom_sf"/>
</dbReference>
<proteinExistence type="predicted"/>
<dbReference type="InterPro" id="IPR005161">
    <property type="entry name" value="Ku_N"/>
</dbReference>